<evidence type="ECO:0000256" key="1">
    <source>
        <dbReference type="SAM" id="MobiDB-lite"/>
    </source>
</evidence>
<feature type="compositionally biased region" description="Low complexity" evidence="1">
    <location>
        <begin position="201"/>
        <end position="230"/>
    </location>
</feature>
<dbReference type="AlphaFoldDB" id="A0AAN9YKX0"/>
<sequence>MSDRNKDEAHPATAFALPKDVKTDVDVKTEIEVDDSTTTIDSGPTDNGKTDNNMADNGKIDDSKAELGPKTPKRNKDRSLSFELNAVESLLFFNIIRFNPCHEQVDWEKVAHASGLKNVNTARVRFRQVIKKYKLEDVAPATPRQIALKRKAADGDDHGEGDDGAPFSESKVPGAPRARPSRSGGRRKRNKKEQEPHKSQPQESQPQESQTQVPQPQAQVSAPQAQLQNPQPQPMVAQYQPPHVQAQVPLFQFQTPQSQPLVVQHQPSQVQTQDPQAQFVQVPQLALEDYMANHTGGLAGQNNMDNDDDETWMEFLDREYLGI</sequence>
<feature type="compositionally biased region" description="Basic and acidic residues" evidence="1">
    <location>
        <begin position="1"/>
        <end position="10"/>
    </location>
</feature>
<protein>
    <recommendedName>
        <fullName evidence="4">Myb-like domain-containing protein</fullName>
    </recommendedName>
</protein>
<keyword evidence="3" id="KW-1185">Reference proteome</keyword>
<feature type="compositionally biased region" description="Basic and acidic residues" evidence="1">
    <location>
        <begin position="58"/>
        <end position="67"/>
    </location>
</feature>
<evidence type="ECO:0000313" key="3">
    <source>
        <dbReference type="Proteomes" id="UP001320245"/>
    </source>
</evidence>
<organism evidence="2 3">
    <name type="scientific">Cytospora paraplurivora</name>
    <dbReference type="NCBI Taxonomy" id="2898453"/>
    <lineage>
        <taxon>Eukaryota</taxon>
        <taxon>Fungi</taxon>
        <taxon>Dikarya</taxon>
        <taxon>Ascomycota</taxon>
        <taxon>Pezizomycotina</taxon>
        <taxon>Sordariomycetes</taxon>
        <taxon>Sordariomycetidae</taxon>
        <taxon>Diaporthales</taxon>
        <taxon>Cytosporaceae</taxon>
        <taxon>Cytospora</taxon>
    </lineage>
</organism>
<dbReference type="Proteomes" id="UP001320245">
    <property type="component" value="Unassembled WGS sequence"/>
</dbReference>
<feature type="compositionally biased region" description="Basic and acidic residues" evidence="1">
    <location>
        <begin position="19"/>
        <end position="31"/>
    </location>
</feature>
<accession>A0AAN9YKX0</accession>
<comment type="caution">
    <text evidence="2">The sequence shown here is derived from an EMBL/GenBank/DDBJ whole genome shotgun (WGS) entry which is preliminary data.</text>
</comment>
<feature type="region of interest" description="Disordered" evidence="1">
    <location>
        <begin position="150"/>
        <end position="234"/>
    </location>
</feature>
<evidence type="ECO:0000313" key="2">
    <source>
        <dbReference type="EMBL" id="KAK7747966.1"/>
    </source>
</evidence>
<feature type="compositionally biased region" description="Polar residues" evidence="1">
    <location>
        <begin position="36"/>
        <end position="55"/>
    </location>
</feature>
<feature type="region of interest" description="Disordered" evidence="1">
    <location>
        <begin position="1"/>
        <end position="77"/>
    </location>
</feature>
<evidence type="ECO:0008006" key="4">
    <source>
        <dbReference type="Google" id="ProtNLM"/>
    </source>
</evidence>
<name>A0AAN9YKX0_9PEZI</name>
<proteinExistence type="predicted"/>
<reference evidence="2 3" key="1">
    <citation type="journal article" date="2023" name="PLoS ONE">
        <title>Cytospora paraplurivora sp. nov. isolated from orchards with fruit tree decline syndrome in Ontario, Canada.</title>
        <authorList>
            <person name="Ilyukhin E."/>
            <person name="Nguyen H.D.T."/>
            <person name="Castle A.J."/>
            <person name="Ellouze W."/>
        </authorList>
    </citation>
    <scope>NUCLEOTIDE SEQUENCE [LARGE SCALE GENOMIC DNA]</scope>
    <source>
        <strain evidence="2 3">FDS-564</strain>
    </source>
</reference>
<gene>
    <name evidence="2" type="ORF">SLS53_001218</name>
</gene>
<dbReference type="EMBL" id="JAJSPL020000003">
    <property type="protein sequence ID" value="KAK7747966.1"/>
    <property type="molecule type" value="Genomic_DNA"/>
</dbReference>
<feature type="compositionally biased region" description="Low complexity" evidence="1">
    <location>
        <begin position="173"/>
        <end position="183"/>
    </location>
</feature>